<sequence length="367" mass="42071">MDIPDIRTWPGKGLPRQPFYRMETDMINRLVWMETDNTYPYRNLAMEEYMTLHVPQGTCILYLWQNRHTVVIGKNQNCWRECRVNFLEQENGYLVRRLSGGGAVFHDLGNLNFTFIVGAGDYDVSRQLDVILEAVRSLGIHAEKTGRNDITVDGRKFSGNAFYRTGDGCYHHGTILIRADKENMSRYLNVSKEKLASKGVTSVKSRVANLCEFKPDITLEEVKSALVEAFSKVYGQPAVRMEEGELPQPDIDARTEKFASWQWKYGRKIPFEYEMEKRFPWGNIQIQFHVDEGMIQDVNVFSDAMDQEMIGMLAEQLKGCAYAEEDICRAVKAMGTDAFQAGEYTGADEPQSCRIKEDIMTLVRESL</sequence>
<evidence type="ECO:0000256" key="3">
    <source>
        <dbReference type="ARBA" id="ARBA00012367"/>
    </source>
</evidence>
<dbReference type="PaxDb" id="411902-CLOBOL_01533"/>
<evidence type="ECO:0000256" key="2">
    <source>
        <dbReference type="ARBA" id="ARBA00005124"/>
    </source>
</evidence>
<dbReference type="PANTHER" id="PTHR12561:SF3">
    <property type="entry name" value="LIPOYLTRANSFERASE 1, MITOCHONDRIAL"/>
    <property type="match status" value="1"/>
</dbReference>
<evidence type="ECO:0000256" key="1">
    <source>
        <dbReference type="ARBA" id="ARBA00005085"/>
    </source>
</evidence>
<evidence type="ECO:0000256" key="5">
    <source>
        <dbReference type="ARBA" id="ARBA00022741"/>
    </source>
</evidence>
<dbReference type="Gene3D" id="3.30.930.10">
    <property type="entry name" value="Bira Bifunctional Protein, Domain 2"/>
    <property type="match status" value="1"/>
</dbReference>
<dbReference type="Gene3D" id="3.30.390.50">
    <property type="entry name" value="CO dehydrogenase flavoprotein, C-terminal domain"/>
    <property type="match status" value="1"/>
</dbReference>
<evidence type="ECO:0000313" key="10">
    <source>
        <dbReference type="Proteomes" id="UP000005396"/>
    </source>
</evidence>
<dbReference type="Pfam" id="PF10437">
    <property type="entry name" value="Lip_prot_lig_C"/>
    <property type="match status" value="1"/>
</dbReference>
<dbReference type="GO" id="GO:0017118">
    <property type="term" value="F:lipoyltransferase activity"/>
    <property type="evidence" value="ECO:0007669"/>
    <property type="project" value="TreeGrafter"/>
</dbReference>
<dbReference type="GO" id="GO:0016979">
    <property type="term" value="F:lipoate-protein ligase activity"/>
    <property type="evidence" value="ECO:0007669"/>
    <property type="project" value="UniProtKB-EC"/>
</dbReference>
<dbReference type="SUPFAM" id="SSF82649">
    <property type="entry name" value="SufE/NifU"/>
    <property type="match status" value="1"/>
</dbReference>
<name>A8RL86_ENTBW</name>
<keyword evidence="6" id="KW-0067">ATP-binding</keyword>
<reference evidence="9 10" key="2">
    <citation type="submission" date="2007-09" db="EMBL/GenBank/DDBJ databases">
        <title>Draft genome sequence of Clostridium bolteae (ATCC BAA-613).</title>
        <authorList>
            <person name="Sudarsanam P."/>
            <person name="Ley R."/>
            <person name="Guruge J."/>
            <person name="Turnbaugh P.J."/>
            <person name="Mahowald M."/>
            <person name="Liep D."/>
            <person name="Gordon J."/>
        </authorList>
    </citation>
    <scope>NUCLEOTIDE SEQUENCE [LARGE SCALE GENOMIC DNA]</scope>
    <source>
        <strain evidence="10">ATCC BAA-613 / DSM 15670 / CCUG 46953 / JCM 12243 / WAL 16351</strain>
    </source>
</reference>
<dbReference type="InterPro" id="IPR004143">
    <property type="entry name" value="BPL_LPL_catalytic"/>
</dbReference>
<comment type="pathway">
    <text evidence="1">Protein modification; protein lipoylation via exogenous pathway; protein N(6)-(lipoyl)lysine from lipoate: step 2/2.</text>
</comment>
<organism evidence="9 10">
    <name type="scientific">Enterocloster bolteae (strain ATCC BAA-613 / DSM 15670 / CCUG 46953 / JCM 12243 / WAL 16351)</name>
    <name type="common">Clostridium bolteae</name>
    <dbReference type="NCBI Taxonomy" id="411902"/>
    <lineage>
        <taxon>Bacteria</taxon>
        <taxon>Bacillati</taxon>
        <taxon>Bacillota</taxon>
        <taxon>Clostridia</taxon>
        <taxon>Lachnospirales</taxon>
        <taxon>Lachnospiraceae</taxon>
        <taxon>Enterocloster</taxon>
    </lineage>
</organism>
<dbReference type="EMBL" id="ABCC02000017">
    <property type="protein sequence ID" value="EDP18179.1"/>
    <property type="molecule type" value="Genomic_DNA"/>
</dbReference>
<dbReference type="GO" id="GO:0005737">
    <property type="term" value="C:cytoplasm"/>
    <property type="evidence" value="ECO:0007669"/>
    <property type="project" value="TreeGrafter"/>
</dbReference>
<reference evidence="9 10" key="1">
    <citation type="submission" date="2007-08" db="EMBL/GenBank/DDBJ databases">
        <authorList>
            <person name="Fulton L."/>
            <person name="Clifton S."/>
            <person name="Fulton B."/>
            <person name="Xu J."/>
            <person name="Minx P."/>
            <person name="Pepin K.H."/>
            <person name="Johnson M."/>
            <person name="Thiruvilangam P."/>
            <person name="Bhonagiri V."/>
            <person name="Nash W.E."/>
            <person name="Mardis E.R."/>
            <person name="Wilson R.K."/>
        </authorList>
    </citation>
    <scope>NUCLEOTIDE SEQUENCE [LARGE SCALE GENOMIC DNA]</scope>
    <source>
        <strain evidence="10">ATCC BAA-613 / DSM 15670 / CCUG 46953 / JCM 12243 / WAL 16351</strain>
    </source>
</reference>
<proteinExistence type="predicted"/>
<dbReference type="Proteomes" id="UP000005396">
    <property type="component" value="Unassembled WGS sequence"/>
</dbReference>
<evidence type="ECO:0000259" key="8">
    <source>
        <dbReference type="PROSITE" id="PS51733"/>
    </source>
</evidence>
<dbReference type="eggNOG" id="COG0095">
    <property type="taxonomic scope" value="Bacteria"/>
</dbReference>
<dbReference type="InterPro" id="IPR045864">
    <property type="entry name" value="aa-tRNA-synth_II/BPL/LPL"/>
</dbReference>
<feature type="domain" description="BPL/LPL catalytic" evidence="8">
    <location>
        <begin position="55"/>
        <end position="238"/>
    </location>
</feature>
<dbReference type="NCBIfam" id="TIGR00545">
    <property type="entry name" value="lipoyltrans"/>
    <property type="match status" value="1"/>
</dbReference>
<accession>A8RL86</accession>
<dbReference type="EC" id="6.3.1.20" evidence="3"/>
<comment type="catalytic activity">
    <reaction evidence="7">
        <text>L-lysyl-[lipoyl-carrier protein] + (R)-lipoate + ATP = N(6)-[(R)-lipoyl]-L-lysyl-[lipoyl-carrier protein] + AMP + diphosphate + H(+)</text>
        <dbReference type="Rhea" id="RHEA:49288"/>
        <dbReference type="Rhea" id="RHEA-COMP:10500"/>
        <dbReference type="Rhea" id="RHEA-COMP:10502"/>
        <dbReference type="ChEBI" id="CHEBI:15378"/>
        <dbReference type="ChEBI" id="CHEBI:29969"/>
        <dbReference type="ChEBI" id="CHEBI:30616"/>
        <dbReference type="ChEBI" id="CHEBI:33019"/>
        <dbReference type="ChEBI" id="CHEBI:83088"/>
        <dbReference type="ChEBI" id="CHEBI:83099"/>
        <dbReference type="ChEBI" id="CHEBI:456215"/>
        <dbReference type="EC" id="6.3.1.20"/>
    </reaction>
</comment>
<keyword evidence="5" id="KW-0547">Nucleotide-binding</keyword>
<comment type="pathway">
    <text evidence="2">Protein modification; protein lipoylation via exogenous pathway; protein N(6)-(lipoyl)lysine from lipoate: step 1/2.</text>
</comment>
<dbReference type="UniPathway" id="UPA00537">
    <property type="reaction ID" value="UER00594"/>
</dbReference>
<dbReference type="HOGENOM" id="CLU_022986_0_1_9"/>
<dbReference type="InterPro" id="IPR019491">
    <property type="entry name" value="Lipoate_protein_ligase_C"/>
</dbReference>
<evidence type="ECO:0000313" key="9">
    <source>
        <dbReference type="EMBL" id="EDP18179.1"/>
    </source>
</evidence>
<evidence type="ECO:0000256" key="6">
    <source>
        <dbReference type="ARBA" id="ARBA00022840"/>
    </source>
</evidence>
<dbReference type="SUPFAM" id="SSF55681">
    <property type="entry name" value="Class II aaRS and biotin synthetases"/>
    <property type="match status" value="1"/>
</dbReference>
<gene>
    <name evidence="9" type="ORF">CLOBOL_01533</name>
</gene>
<comment type="caution">
    <text evidence="9">The sequence shown here is derived from an EMBL/GenBank/DDBJ whole genome shotgun (WGS) entry which is preliminary data.</text>
</comment>
<evidence type="ECO:0000256" key="4">
    <source>
        <dbReference type="ARBA" id="ARBA00022598"/>
    </source>
</evidence>
<protein>
    <recommendedName>
        <fullName evidence="3">lipoate--protein ligase</fullName>
        <ecNumber evidence="3">6.3.1.20</ecNumber>
    </recommendedName>
</protein>
<dbReference type="Pfam" id="PF21948">
    <property type="entry name" value="LplA-B_cat"/>
    <property type="match status" value="1"/>
</dbReference>
<evidence type="ECO:0000256" key="7">
    <source>
        <dbReference type="ARBA" id="ARBA00048037"/>
    </source>
</evidence>
<dbReference type="AlphaFoldDB" id="A8RL86"/>
<dbReference type="PANTHER" id="PTHR12561">
    <property type="entry name" value="LIPOATE-PROTEIN LIGASE"/>
    <property type="match status" value="1"/>
</dbReference>
<dbReference type="InterPro" id="IPR004562">
    <property type="entry name" value="LipoylTrfase_LipoateP_Ligase"/>
</dbReference>
<dbReference type="GO" id="GO:0005524">
    <property type="term" value="F:ATP binding"/>
    <property type="evidence" value="ECO:0007669"/>
    <property type="project" value="UniProtKB-KW"/>
</dbReference>
<dbReference type="CDD" id="cd16443">
    <property type="entry name" value="LplA"/>
    <property type="match status" value="1"/>
</dbReference>
<keyword evidence="4" id="KW-0436">Ligase</keyword>
<dbReference type="PROSITE" id="PS51733">
    <property type="entry name" value="BPL_LPL_CATALYTIC"/>
    <property type="match status" value="1"/>
</dbReference>
<dbReference type="GO" id="GO:0009249">
    <property type="term" value="P:protein lipoylation"/>
    <property type="evidence" value="ECO:0007669"/>
    <property type="project" value="InterPro"/>
</dbReference>